<dbReference type="InterPro" id="IPR050430">
    <property type="entry name" value="Peptidase_S1"/>
</dbReference>
<evidence type="ECO:0000256" key="2">
    <source>
        <dbReference type="SAM" id="SignalP"/>
    </source>
</evidence>
<dbReference type="InterPro" id="IPR001254">
    <property type="entry name" value="Trypsin_dom"/>
</dbReference>
<evidence type="ECO:0000313" key="4">
    <source>
        <dbReference type="EMBL" id="RJG52486.1"/>
    </source>
</evidence>
<proteinExistence type="predicted"/>
<feature type="domain" description="Peptidase S1" evidence="3">
    <location>
        <begin position="37"/>
        <end position="240"/>
    </location>
</feature>
<dbReference type="Gene3D" id="2.40.10.10">
    <property type="entry name" value="Trypsin-like serine proteases"/>
    <property type="match status" value="1"/>
</dbReference>
<dbReference type="InterPro" id="IPR043504">
    <property type="entry name" value="Peptidase_S1_PA_chymotrypsin"/>
</dbReference>
<reference evidence="4 5" key="1">
    <citation type="submission" date="2018-08" db="EMBL/GenBank/DDBJ databases">
        <title>Sphingobium sp. EO9.</title>
        <authorList>
            <person name="Park Y."/>
            <person name="Kim K.H."/>
            <person name="Jeon C.O."/>
        </authorList>
    </citation>
    <scope>NUCLEOTIDE SEQUENCE [LARGE SCALE GENOMIC DNA]</scope>
    <source>
        <strain evidence="4 5">EO9</strain>
    </source>
</reference>
<dbReference type="AlphaFoldDB" id="A0A418YN75"/>
<name>A0A418YN75_9SPHN</name>
<accession>A0A418YN75</accession>
<keyword evidence="2" id="KW-0732">Signal</keyword>
<organism evidence="4 5">
    <name type="scientific">Sphingobium terrigena</name>
    <dbReference type="NCBI Taxonomy" id="2304063"/>
    <lineage>
        <taxon>Bacteria</taxon>
        <taxon>Pseudomonadati</taxon>
        <taxon>Pseudomonadota</taxon>
        <taxon>Alphaproteobacteria</taxon>
        <taxon>Sphingomonadales</taxon>
        <taxon>Sphingomonadaceae</taxon>
        <taxon>Sphingobium</taxon>
    </lineage>
</organism>
<dbReference type="GO" id="GO:0006508">
    <property type="term" value="P:proteolysis"/>
    <property type="evidence" value="ECO:0007669"/>
    <property type="project" value="InterPro"/>
</dbReference>
<sequence>MRRALAILLLCISSIKAYAQPLEFTQPADATEASPEIIGGSKAIMANWPATFVFTATSGEHCTATAIGPQVLLTAEHCIRGAANGTIKASGIAVQCEAHPFHNSNYDIALCFTAARIVLAAGQDFETIDLKLKPADDTRLSLLGFGCISRGGVSGVLYEGTSVVKDATAQKAVFFTTGGVSVCAGDSGGAAYQPGVGSSRRVVGVASAAISGQNDLSRFTALANGPTIVFFEDWAGRQRDPKTGAVIPVEICLVDKDHADAPADCHI</sequence>
<dbReference type="RefSeq" id="WP_119749513.1">
    <property type="nucleotide sequence ID" value="NZ_QVRA01000026.1"/>
</dbReference>
<evidence type="ECO:0000256" key="1">
    <source>
        <dbReference type="ARBA" id="ARBA00023157"/>
    </source>
</evidence>
<dbReference type="SMART" id="SM00020">
    <property type="entry name" value="Tryp_SPc"/>
    <property type="match status" value="1"/>
</dbReference>
<gene>
    <name evidence="4" type="ORF">D0Z70_19965</name>
</gene>
<dbReference type="PANTHER" id="PTHR24276:SF98">
    <property type="entry name" value="FI18310P1-RELATED"/>
    <property type="match status" value="1"/>
</dbReference>
<dbReference type="OrthoDB" id="267336at2"/>
<dbReference type="EMBL" id="QVRA01000026">
    <property type="protein sequence ID" value="RJG52486.1"/>
    <property type="molecule type" value="Genomic_DNA"/>
</dbReference>
<dbReference type="PANTHER" id="PTHR24276">
    <property type="entry name" value="POLYSERASE-RELATED"/>
    <property type="match status" value="1"/>
</dbReference>
<dbReference type="GO" id="GO:0004252">
    <property type="term" value="F:serine-type endopeptidase activity"/>
    <property type="evidence" value="ECO:0007669"/>
    <property type="project" value="InterPro"/>
</dbReference>
<evidence type="ECO:0000259" key="3">
    <source>
        <dbReference type="PROSITE" id="PS50240"/>
    </source>
</evidence>
<dbReference type="PROSITE" id="PS50240">
    <property type="entry name" value="TRYPSIN_DOM"/>
    <property type="match status" value="1"/>
</dbReference>
<keyword evidence="1" id="KW-1015">Disulfide bond</keyword>
<keyword evidence="5" id="KW-1185">Reference proteome</keyword>
<protein>
    <recommendedName>
        <fullName evidence="3">Peptidase S1 domain-containing protein</fullName>
    </recommendedName>
</protein>
<comment type="caution">
    <text evidence="4">The sequence shown here is derived from an EMBL/GenBank/DDBJ whole genome shotgun (WGS) entry which is preliminary data.</text>
</comment>
<dbReference type="InterPro" id="IPR009003">
    <property type="entry name" value="Peptidase_S1_PA"/>
</dbReference>
<dbReference type="Pfam" id="PF00089">
    <property type="entry name" value="Trypsin"/>
    <property type="match status" value="1"/>
</dbReference>
<evidence type="ECO:0000313" key="5">
    <source>
        <dbReference type="Proteomes" id="UP000283469"/>
    </source>
</evidence>
<feature type="signal peptide" evidence="2">
    <location>
        <begin position="1"/>
        <end position="19"/>
    </location>
</feature>
<dbReference type="SUPFAM" id="SSF50494">
    <property type="entry name" value="Trypsin-like serine proteases"/>
    <property type="match status" value="1"/>
</dbReference>
<feature type="chain" id="PRO_5019110212" description="Peptidase S1 domain-containing protein" evidence="2">
    <location>
        <begin position="20"/>
        <end position="267"/>
    </location>
</feature>
<dbReference type="Proteomes" id="UP000283469">
    <property type="component" value="Unassembled WGS sequence"/>
</dbReference>